<comment type="subcellular location">
    <subcellularLocation>
        <location evidence="6">Cell inner membrane</location>
        <topology evidence="6">Single-pass membrane protein</topology>
    </subcellularLocation>
</comment>
<gene>
    <name evidence="6" type="primary">rnfG</name>
    <name evidence="8" type="ORF">GDH07_18640</name>
    <name evidence="9" type="ORF">QL104_24760</name>
</gene>
<keyword evidence="2 6" id="KW-0597">Phosphoprotein</keyword>
<name>A0A7X1U5A5_9PSED</name>
<keyword evidence="1 6" id="KW-0813">Transport</keyword>
<comment type="subunit">
    <text evidence="6">The complex is composed of six subunits: RnfA, RnfB, RnfC, RnfD, RnfE and RnfG.</text>
</comment>
<protein>
    <recommendedName>
        <fullName evidence="6">Ion-translocating oxidoreductase complex subunit G</fullName>
        <ecNumber evidence="6">7.-.-.-</ecNumber>
    </recommendedName>
    <alternativeName>
        <fullName evidence="6">Rnf electron transport complex subunit G</fullName>
    </alternativeName>
</protein>
<dbReference type="InterPro" id="IPR007329">
    <property type="entry name" value="FMN-bd"/>
</dbReference>
<dbReference type="Proteomes" id="UP000486534">
    <property type="component" value="Unassembled WGS sequence"/>
</dbReference>
<dbReference type="GO" id="GO:0009055">
    <property type="term" value="F:electron transfer activity"/>
    <property type="evidence" value="ECO:0007669"/>
    <property type="project" value="InterPro"/>
</dbReference>
<dbReference type="EC" id="7.-.-.-" evidence="6"/>
<dbReference type="PANTHER" id="PTHR36118">
    <property type="entry name" value="ION-TRANSLOCATING OXIDOREDUCTASE COMPLEX SUBUNIT G"/>
    <property type="match status" value="1"/>
</dbReference>
<comment type="similarity">
    <text evidence="6">Belongs to the RnfG family.</text>
</comment>
<dbReference type="PIRSF" id="PIRSF006091">
    <property type="entry name" value="E_trnsport_RnfG"/>
    <property type="match status" value="1"/>
</dbReference>
<keyword evidence="6" id="KW-0997">Cell inner membrane</keyword>
<sequence>MKPPRSLLLLAALGILGIGATLWLQHASAPRIEAEQRALQARKLLDLLPTDSYDNQPLDRPVPLPATQLANSRLLEGYLATRNGLPSALLLRSQVTGYAGPIELLIAIDNQGRLLGSKALRQEETPGLGSHIGDQPNPWLAGFSGKSRNDPGDAGWALKKDQGQFDQIAGATITSRAVISALHDALRYFDEHRATLLEGADHE</sequence>
<evidence type="ECO:0000313" key="8">
    <source>
        <dbReference type="EMBL" id="MQA55337.1"/>
    </source>
</evidence>
<keyword evidence="11" id="KW-1185">Reference proteome</keyword>
<dbReference type="RefSeq" id="WP_085595123.1">
    <property type="nucleotide sequence ID" value="NZ_CP133164.1"/>
</dbReference>
<reference evidence="8 10" key="1">
    <citation type="submission" date="2019-10" db="EMBL/GenBank/DDBJ databases">
        <title>Pseudomonas dajingensis sp. nov., isolated from the profound head ulcers of farmed Murray cod (Maccullochella peelii peelii).</title>
        <authorList>
            <person name="Liu Y."/>
        </authorList>
    </citation>
    <scope>NUCLEOTIDE SEQUENCE [LARGE SCALE GENOMIC DNA]</scope>
    <source>
        <strain evidence="8 10">MC042</strain>
    </source>
</reference>
<dbReference type="NCBIfam" id="TIGR01947">
    <property type="entry name" value="rnfG"/>
    <property type="match status" value="1"/>
</dbReference>
<feature type="domain" description="FMN-binding" evidence="7">
    <location>
        <begin position="97"/>
        <end position="189"/>
    </location>
</feature>
<dbReference type="GO" id="GO:0010181">
    <property type="term" value="F:FMN binding"/>
    <property type="evidence" value="ECO:0007669"/>
    <property type="project" value="InterPro"/>
</dbReference>
<comment type="cofactor">
    <cofactor evidence="6">
        <name>FMN</name>
        <dbReference type="ChEBI" id="CHEBI:58210"/>
    </cofactor>
</comment>
<accession>A0A7X1U5A5</accession>
<feature type="modified residue" description="FMN phosphoryl threonine" evidence="6">
    <location>
        <position position="172"/>
    </location>
</feature>
<keyword evidence="6" id="KW-0472">Membrane</keyword>
<dbReference type="InterPro" id="IPR010209">
    <property type="entry name" value="Ion_transpt_RnfG/RsxG"/>
</dbReference>
<keyword evidence="6" id="KW-1278">Translocase</keyword>
<evidence type="ECO:0000256" key="1">
    <source>
        <dbReference type="ARBA" id="ARBA00022448"/>
    </source>
</evidence>
<dbReference type="AlphaFoldDB" id="A0A7X1U5A5"/>
<dbReference type="EMBL" id="WHUV01000003">
    <property type="protein sequence ID" value="MQA55337.1"/>
    <property type="molecule type" value="Genomic_DNA"/>
</dbReference>
<keyword evidence="4 6" id="KW-0288">FMN</keyword>
<keyword evidence="3 6" id="KW-0285">Flavoprotein</keyword>
<dbReference type="Proteomes" id="UP001237292">
    <property type="component" value="Chromosome"/>
</dbReference>
<dbReference type="HAMAP" id="MF_00479">
    <property type="entry name" value="RsxG_RnfG"/>
    <property type="match status" value="1"/>
</dbReference>
<evidence type="ECO:0000313" key="10">
    <source>
        <dbReference type="Proteomes" id="UP000486534"/>
    </source>
</evidence>
<evidence type="ECO:0000256" key="4">
    <source>
        <dbReference type="ARBA" id="ARBA00022643"/>
    </source>
</evidence>
<dbReference type="PANTHER" id="PTHR36118:SF1">
    <property type="entry name" value="ION-TRANSLOCATING OXIDOREDUCTASE COMPLEX SUBUNIT G"/>
    <property type="match status" value="1"/>
</dbReference>
<dbReference type="Pfam" id="PF04205">
    <property type="entry name" value="FMN_bind"/>
    <property type="match status" value="1"/>
</dbReference>
<organism evidence="8 10">
    <name type="scientific">Pseudomonas piscis</name>
    <dbReference type="NCBI Taxonomy" id="2614538"/>
    <lineage>
        <taxon>Bacteria</taxon>
        <taxon>Pseudomonadati</taxon>
        <taxon>Pseudomonadota</taxon>
        <taxon>Gammaproteobacteria</taxon>
        <taxon>Pseudomonadales</taxon>
        <taxon>Pseudomonadaceae</taxon>
        <taxon>Pseudomonas</taxon>
    </lineage>
</organism>
<keyword evidence="6" id="KW-0812">Transmembrane</keyword>
<keyword evidence="6" id="KW-1133">Transmembrane helix</keyword>
<proteinExistence type="inferred from homology"/>
<evidence type="ECO:0000313" key="11">
    <source>
        <dbReference type="Proteomes" id="UP001237292"/>
    </source>
</evidence>
<evidence type="ECO:0000256" key="5">
    <source>
        <dbReference type="ARBA" id="ARBA00022982"/>
    </source>
</evidence>
<comment type="function">
    <text evidence="6">Part of a membrane-bound complex that couples electron transfer with translocation of ions across the membrane.</text>
</comment>
<dbReference type="SMART" id="SM00900">
    <property type="entry name" value="FMN_bind"/>
    <property type="match status" value="1"/>
</dbReference>
<evidence type="ECO:0000256" key="3">
    <source>
        <dbReference type="ARBA" id="ARBA00022630"/>
    </source>
</evidence>
<keyword evidence="6" id="KW-1003">Cell membrane</keyword>
<evidence type="ECO:0000313" key="9">
    <source>
        <dbReference type="EMBL" id="WMN16534.1"/>
    </source>
</evidence>
<reference evidence="9 11" key="2">
    <citation type="journal article" date="2023" name="Access Microbiol">
        <title>The genome of a steinernematid-associated Pseudomonas piscis bacterium encodes the biosynthesis of insect toxins.</title>
        <authorList>
            <person name="Awori R.M."/>
            <person name="Hendre P."/>
            <person name="Amugune N.O."/>
        </authorList>
    </citation>
    <scope>NUCLEOTIDE SEQUENCE [LARGE SCALE GENOMIC DNA]</scope>
    <source>
        <strain evidence="9 11">75</strain>
    </source>
</reference>
<evidence type="ECO:0000259" key="7">
    <source>
        <dbReference type="SMART" id="SM00900"/>
    </source>
</evidence>
<dbReference type="EMBL" id="CP133164">
    <property type="protein sequence ID" value="WMN16534.1"/>
    <property type="molecule type" value="Genomic_DNA"/>
</dbReference>
<evidence type="ECO:0000256" key="2">
    <source>
        <dbReference type="ARBA" id="ARBA00022553"/>
    </source>
</evidence>
<keyword evidence="5 6" id="KW-0249">Electron transport</keyword>
<evidence type="ECO:0000256" key="6">
    <source>
        <dbReference type="HAMAP-Rule" id="MF_00479"/>
    </source>
</evidence>
<dbReference type="GO" id="GO:0022900">
    <property type="term" value="P:electron transport chain"/>
    <property type="evidence" value="ECO:0007669"/>
    <property type="project" value="UniProtKB-UniRule"/>
</dbReference>
<dbReference type="GO" id="GO:0005886">
    <property type="term" value="C:plasma membrane"/>
    <property type="evidence" value="ECO:0007669"/>
    <property type="project" value="UniProtKB-SubCell"/>
</dbReference>